<proteinExistence type="predicted"/>
<dbReference type="EMBL" id="JASCXX010000023">
    <property type="protein sequence ID" value="MDI6450682.1"/>
    <property type="molecule type" value="Genomic_DNA"/>
</dbReference>
<gene>
    <name evidence="2" type="ORF">QJ522_16610</name>
</gene>
<keyword evidence="3" id="KW-1185">Reference proteome</keyword>
<dbReference type="RefSeq" id="WP_349246093.1">
    <property type="nucleotide sequence ID" value="NZ_JASCXX010000023.1"/>
</dbReference>
<dbReference type="InterPro" id="IPR014717">
    <property type="entry name" value="Transl_elong_EF1B/ribsomal_bS6"/>
</dbReference>
<organism evidence="2 3">
    <name type="scientific">Anaerobaca lacustris</name>
    <dbReference type="NCBI Taxonomy" id="3044600"/>
    <lineage>
        <taxon>Bacteria</taxon>
        <taxon>Pseudomonadati</taxon>
        <taxon>Planctomycetota</taxon>
        <taxon>Phycisphaerae</taxon>
        <taxon>Sedimentisphaerales</taxon>
        <taxon>Anaerobacaceae</taxon>
        <taxon>Anaerobaca</taxon>
    </lineage>
</organism>
<dbReference type="AlphaFoldDB" id="A0AAW6TYF1"/>
<feature type="coiled-coil region" evidence="1">
    <location>
        <begin position="28"/>
        <end position="58"/>
    </location>
</feature>
<evidence type="ECO:0000313" key="2">
    <source>
        <dbReference type="EMBL" id="MDI6450682.1"/>
    </source>
</evidence>
<name>A0AAW6TYF1_9BACT</name>
<dbReference type="Gene3D" id="3.30.70.60">
    <property type="match status" value="1"/>
</dbReference>
<accession>A0AAW6TYF1</accession>
<evidence type="ECO:0000313" key="3">
    <source>
        <dbReference type="Proteomes" id="UP001431776"/>
    </source>
</evidence>
<evidence type="ECO:0000256" key="1">
    <source>
        <dbReference type="SAM" id="Coils"/>
    </source>
</evidence>
<sequence length="191" mass="21107">MVLSKRERIIFAVTLVCVGLLIISEFVVDPVLARLDEMETQRQQLQDELEEAQFLLANHGAMQRKWRALVSDGLRSDAEAESKVLTALREWSGNAGLALSSIKPDRIASDKGLQEMIFTVAGKGTLESVSRFLWQIETAALPVKVRDIQLGSGSESEGTMSLQLHLSALYLGTPERSSDAKQPEVDYGYDI</sequence>
<protein>
    <submittedName>
        <fullName evidence="2">Uncharacterized protein</fullName>
    </submittedName>
</protein>
<comment type="caution">
    <text evidence="2">The sequence shown here is derived from an EMBL/GenBank/DDBJ whole genome shotgun (WGS) entry which is preliminary data.</text>
</comment>
<reference evidence="2" key="1">
    <citation type="submission" date="2023-05" db="EMBL/GenBank/DDBJ databases">
        <title>Anaerotaeda fermentans gen. nov., sp. nov., a novel anaerobic planctomycete of the new family within the order Sedimentisphaerales isolated from Taman Peninsula, Russia.</title>
        <authorList>
            <person name="Khomyakova M.A."/>
            <person name="Merkel A.Y."/>
            <person name="Slobodkin A.I."/>
        </authorList>
    </citation>
    <scope>NUCLEOTIDE SEQUENCE</scope>
    <source>
        <strain evidence="2">M17dextr</strain>
    </source>
</reference>
<dbReference type="Proteomes" id="UP001431776">
    <property type="component" value="Unassembled WGS sequence"/>
</dbReference>
<keyword evidence="1" id="KW-0175">Coiled coil</keyword>